<name>A0AAX4PE72_9CHLO</name>
<keyword evidence="5" id="KW-1185">Reference proteome</keyword>
<proteinExistence type="inferred from homology"/>
<sequence>MELRSGYSLGLRDATQRPALTEAHLAQLSKGVRLVFARWTALQLAIANQWGGPDSDEKARVLVDKVVTWLQETKEVYADELEDLLDVELLDEWNTQTEDGSVGQVAQCVAKIFYETLRGAGDQVEALERTQSEETRRLGENLDRAHQERLRAEREAELQQREAERERRRAEEAPRVDDDGWETVPSRRR</sequence>
<dbReference type="InterPro" id="IPR019398">
    <property type="entry name" value="Pre-rRNA_process_TSR2"/>
</dbReference>
<evidence type="ECO:0000313" key="4">
    <source>
        <dbReference type="EMBL" id="WZN64499.1"/>
    </source>
</evidence>
<comment type="similarity">
    <text evidence="1">Belongs to the TSR2 family.</text>
</comment>
<dbReference type="Pfam" id="PF10273">
    <property type="entry name" value="WGG"/>
    <property type="match status" value="1"/>
</dbReference>
<feature type="region of interest" description="Disordered" evidence="3">
    <location>
        <begin position="130"/>
        <end position="189"/>
    </location>
</feature>
<dbReference type="EMBL" id="CP151509">
    <property type="protein sequence ID" value="WZN64499.1"/>
    <property type="molecule type" value="Genomic_DNA"/>
</dbReference>
<gene>
    <name evidence="4" type="ORF">HKI87_09g60560</name>
</gene>
<keyword evidence="2" id="KW-0698">rRNA processing</keyword>
<feature type="compositionally biased region" description="Basic and acidic residues" evidence="3">
    <location>
        <begin position="130"/>
        <end position="178"/>
    </location>
</feature>
<evidence type="ECO:0000256" key="1">
    <source>
        <dbReference type="ARBA" id="ARBA00006524"/>
    </source>
</evidence>
<protein>
    <submittedName>
        <fullName evidence="4">Pre-rRNA-processing protein TSR2</fullName>
    </submittedName>
</protein>
<evidence type="ECO:0000256" key="2">
    <source>
        <dbReference type="ARBA" id="ARBA00022552"/>
    </source>
</evidence>
<dbReference type="PANTHER" id="PTHR21250">
    <property type="entry name" value="PRE-RRNA-PROCESSING PROTEIN TSR2 HOMOLOG"/>
    <property type="match status" value="1"/>
</dbReference>
<evidence type="ECO:0000313" key="5">
    <source>
        <dbReference type="Proteomes" id="UP001472866"/>
    </source>
</evidence>
<organism evidence="4 5">
    <name type="scientific">Chloropicon roscoffensis</name>
    <dbReference type="NCBI Taxonomy" id="1461544"/>
    <lineage>
        <taxon>Eukaryota</taxon>
        <taxon>Viridiplantae</taxon>
        <taxon>Chlorophyta</taxon>
        <taxon>Chloropicophyceae</taxon>
        <taxon>Chloropicales</taxon>
        <taxon>Chloropicaceae</taxon>
        <taxon>Chloropicon</taxon>
    </lineage>
</organism>
<accession>A0AAX4PE72</accession>
<dbReference type="Proteomes" id="UP001472866">
    <property type="component" value="Chromosome 09"/>
</dbReference>
<reference evidence="4 5" key="1">
    <citation type="submission" date="2024-03" db="EMBL/GenBank/DDBJ databases">
        <title>Complete genome sequence of the green alga Chloropicon roscoffensis RCC1871.</title>
        <authorList>
            <person name="Lemieux C."/>
            <person name="Pombert J.-F."/>
            <person name="Otis C."/>
            <person name="Turmel M."/>
        </authorList>
    </citation>
    <scope>NUCLEOTIDE SEQUENCE [LARGE SCALE GENOMIC DNA]</scope>
    <source>
        <strain evidence="4 5">RCC1871</strain>
    </source>
</reference>
<dbReference type="AlphaFoldDB" id="A0AAX4PE72"/>
<evidence type="ECO:0000256" key="3">
    <source>
        <dbReference type="SAM" id="MobiDB-lite"/>
    </source>
</evidence>
<dbReference type="GO" id="GO:0006364">
    <property type="term" value="P:rRNA processing"/>
    <property type="evidence" value="ECO:0007669"/>
    <property type="project" value="UniProtKB-KW"/>
</dbReference>